<dbReference type="OrthoDB" id="2101715at2759"/>
<evidence type="ECO:0000313" key="3">
    <source>
        <dbReference type="Proteomes" id="UP000234474"/>
    </source>
</evidence>
<feature type="transmembrane region" description="Helical" evidence="1">
    <location>
        <begin position="210"/>
        <end position="231"/>
    </location>
</feature>
<evidence type="ECO:0000256" key="1">
    <source>
        <dbReference type="SAM" id="Phobius"/>
    </source>
</evidence>
<reference evidence="3" key="1">
    <citation type="journal article" date="2018" name="Proc. Natl. Acad. Sci. U.S.A.">
        <title>Linking secondary metabolites to gene clusters through genome sequencing of six diverse Aspergillus species.</title>
        <authorList>
            <person name="Kaerboelling I."/>
            <person name="Vesth T.C."/>
            <person name="Frisvad J.C."/>
            <person name="Nybo J.L."/>
            <person name="Theobald S."/>
            <person name="Kuo A."/>
            <person name="Bowyer P."/>
            <person name="Matsuda Y."/>
            <person name="Mondo S."/>
            <person name="Lyhne E.K."/>
            <person name="Kogle M.E."/>
            <person name="Clum A."/>
            <person name="Lipzen A."/>
            <person name="Salamov A."/>
            <person name="Ngan C.Y."/>
            <person name="Daum C."/>
            <person name="Chiniquy J."/>
            <person name="Barry K."/>
            <person name="LaButti K."/>
            <person name="Haridas S."/>
            <person name="Simmons B.A."/>
            <person name="Magnuson J.K."/>
            <person name="Mortensen U.H."/>
            <person name="Larsen T.O."/>
            <person name="Grigoriev I.V."/>
            <person name="Baker S.E."/>
            <person name="Andersen M.R."/>
        </authorList>
    </citation>
    <scope>NUCLEOTIDE SEQUENCE [LARGE SCALE GENOMIC DNA]</scope>
    <source>
        <strain evidence="3">IBT 16806</strain>
    </source>
</reference>
<dbReference type="RefSeq" id="XP_024685892.1">
    <property type="nucleotide sequence ID" value="XM_024831664.1"/>
</dbReference>
<dbReference type="OMA" id="IDDQTWF"/>
<dbReference type="Proteomes" id="UP000234474">
    <property type="component" value="Unassembled WGS sequence"/>
</dbReference>
<keyword evidence="3" id="KW-1185">Reference proteome</keyword>
<gene>
    <name evidence="2" type="ORF">P174DRAFT_510352</name>
</gene>
<dbReference type="GeneID" id="36539001"/>
<dbReference type="VEuPathDB" id="FungiDB:P174DRAFT_510352"/>
<organism evidence="2 3">
    <name type="scientific">Aspergillus novofumigatus (strain IBT 16806)</name>
    <dbReference type="NCBI Taxonomy" id="1392255"/>
    <lineage>
        <taxon>Eukaryota</taxon>
        <taxon>Fungi</taxon>
        <taxon>Dikarya</taxon>
        <taxon>Ascomycota</taxon>
        <taxon>Pezizomycotina</taxon>
        <taxon>Eurotiomycetes</taxon>
        <taxon>Eurotiomycetidae</taxon>
        <taxon>Eurotiales</taxon>
        <taxon>Aspergillaceae</taxon>
        <taxon>Aspergillus</taxon>
        <taxon>Aspergillus subgen. Fumigati</taxon>
    </lineage>
</organism>
<name>A0A2I1CI71_ASPN1</name>
<proteinExistence type="predicted"/>
<comment type="caution">
    <text evidence="2">The sequence shown here is derived from an EMBL/GenBank/DDBJ whole genome shotgun (WGS) entry which is preliminary data.</text>
</comment>
<dbReference type="EMBL" id="MSZS01000002">
    <property type="protein sequence ID" value="PKX97297.1"/>
    <property type="molecule type" value="Genomic_DNA"/>
</dbReference>
<protein>
    <recommendedName>
        <fullName evidence="4">Methyltransferase domain-containing protein</fullName>
    </recommendedName>
</protein>
<sequence length="278" mass="31958">MLLSPRFHLFEIGDQLWCPDWVIAYIQSYLTSVWNLHIPPFSRTSPAGIAAELVTENLPDASSYTFVDCCAGAGGPTSTMERVLNSRLQEQGKRPARFVLTDLHPRIDAWSAIAKKQEHVLFIPEGRDATSCGRVAGEGKECRVFNLCFHHFDDAVARRVLRNAVESADSFIIFEFAQRNFSSLLNIPVMVLYPFFHTLQRYWYSPLHLFFTYVVPLFSVVCSFDGFVSTLRCRTPEELRELLRQPGLDASGWEFTSGNRMMVWPFLHIYWFMGVRKQ</sequence>
<keyword evidence="1" id="KW-0472">Membrane</keyword>
<dbReference type="InterPro" id="IPR029063">
    <property type="entry name" value="SAM-dependent_MTases_sf"/>
</dbReference>
<dbReference type="SUPFAM" id="SSF53335">
    <property type="entry name" value="S-adenosyl-L-methionine-dependent methyltransferases"/>
    <property type="match status" value="1"/>
</dbReference>
<accession>A0A2I1CI71</accession>
<evidence type="ECO:0008006" key="4">
    <source>
        <dbReference type="Google" id="ProtNLM"/>
    </source>
</evidence>
<keyword evidence="1" id="KW-0812">Transmembrane</keyword>
<dbReference type="STRING" id="1392255.A0A2I1CI71"/>
<evidence type="ECO:0000313" key="2">
    <source>
        <dbReference type="EMBL" id="PKX97297.1"/>
    </source>
</evidence>
<keyword evidence="1" id="KW-1133">Transmembrane helix</keyword>
<dbReference type="AlphaFoldDB" id="A0A2I1CI71"/>